<gene>
    <name evidence="12" type="ORF">NZH93_25215</name>
</gene>
<feature type="transmembrane region" description="Helical" evidence="10">
    <location>
        <begin position="115"/>
        <end position="137"/>
    </location>
</feature>
<keyword evidence="7 10" id="KW-0472">Membrane</keyword>
<dbReference type="PANTHER" id="PTHR34573:SF1">
    <property type="entry name" value="VITAMIN K EPOXIDE REDUCTASE DOMAIN-CONTAINING PROTEIN"/>
    <property type="match status" value="1"/>
</dbReference>
<keyword evidence="4" id="KW-0874">Quinone</keyword>
<dbReference type="Pfam" id="PF07884">
    <property type="entry name" value="VKOR"/>
    <property type="match status" value="1"/>
</dbReference>
<evidence type="ECO:0000259" key="11">
    <source>
        <dbReference type="SMART" id="SM00756"/>
    </source>
</evidence>
<keyword evidence="9" id="KW-0676">Redox-active center</keyword>
<dbReference type="EMBL" id="JANYMP010000012">
    <property type="protein sequence ID" value="MCS7480170.1"/>
    <property type="molecule type" value="Genomic_DNA"/>
</dbReference>
<reference evidence="12" key="1">
    <citation type="submission" date="2022-08" db="EMBL/GenBank/DDBJ databases">
        <authorList>
            <person name="Tistechok S."/>
            <person name="Samborskyy M."/>
            <person name="Roman I."/>
        </authorList>
    </citation>
    <scope>NUCLEOTIDE SEQUENCE</scope>
    <source>
        <strain evidence="12">DSM 103496</strain>
    </source>
</reference>
<dbReference type="PANTHER" id="PTHR34573">
    <property type="entry name" value="VKC DOMAIN-CONTAINING PROTEIN"/>
    <property type="match status" value="1"/>
</dbReference>
<evidence type="ECO:0000256" key="6">
    <source>
        <dbReference type="ARBA" id="ARBA00023002"/>
    </source>
</evidence>
<evidence type="ECO:0000256" key="3">
    <source>
        <dbReference type="ARBA" id="ARBA00022692"/>
    </source>
</evidence>
<dbReference type="GO" id="GO:0016491">
    <property type="term" value="F:oxidoreductase activity"/>
    <property type="evidence" value="ECO:0007669"/>
    <property type="project" value="UniProtKB-KW"/>
</dbReference>
<comment type="subcellular location">
    <subcellularLocation>
        <location evidence="1">Membrane</location>
        <topology evidence="1">Multi-pass membrane protein</topology>
    </subcellularLocation>
</comment>
<comment type="caution">
    <text evidence="12">The sequence shown here is derived from an EMBL/GenBank/DDBJ whole genome shotgun (WGS) entry which is preliminary data.</text>
</comment>
<dbReference type="Proteomes" id="UP001141259">
    <property type="component" value="Unassembled WGS sequence"/>
</dbReference>
<feature type="domain" description="Vitamin K epoxide reductase" evidence="11">
    <location>
        <begin position="4"/>
        <end position="140"/>
    </location>
</feature>
<evidence type="ECO:0000256" key="2">
    <source>
        <dbReference type="ARBA" id="ARBA00006214"/>
    </source>
</evidence>
<evidence type="ECO:0000256" key="4">
    <source>
        <dbReference type="ARBA" id="ARBA00022719"/>
    </source>
</evidence>
<name>A0A9X2VP97_9PSEU</name>
<dbReference type="SMART" id="SM00756">
    <property type="entry name" value="VKc"/>
    <property type="match status" value="1"/>
</dbReference>
<keyword evidence="5 10" id="KW-1133">Transmembrane helix</keyword>
<dbReference type="GO" id="GO:0048038">
    <property type="term" value="F:quinone binding"/>
    <property type="evidence" value="ECO:0007669"/>
    <property type="project" value="UniProtKB-KW"/>
</dbReference>
<evidence type="ECO:0000313" key="13">
    <source>
        <dbReference type="Proteomes" id="UP001141259"/>
    </source>
</evidence>
<dbReference type="CDD" id="cd12918">
    <property type="entry name" value="VKOR_arc"/>
    <property type="match status" value="1"/>
</dbReference>
<proteinExistence type="inferred from homology"/>
<dbReference type="AlphaFoldDB" id="A0A9X2VP97"/>
<feature type="transmembrane region" description="Helical" evidence="10">
    <location>
        <begin position="90"/>
        <end position="109"/>
    </location>
</feature>
<feature type="transmembrane region" description="Helical" evidence="10">
    <location>
        <begin position="58"/>
        <end position="78"/>
    </location>
</feature>
<evidence type="ECO:0000256" key="8">
    <source>
        <dbReference type="ARBA" id="ARBA00023157"/>
    </source>
</evidence>
<dbReference type="GO" id="GO:0016020">
    <property type="term" value="C:membrane"/>
    <property type="evidence" value="ECO:0007669"/>
    <property type="project" value="UniProtKB-SubCell"/>
</dbReference>
<accession>A0A9X2VP97</accession>
<evidence type="ECO:0000256" key="1">
    <source>
        <dbReference type="ARBA" id="ARBA00004141"/>
    </source>
</evidence>
<protein>
    <submittedName>
        <fullName evidence="12">Vitamin K epoxide reductase family protein</fullName>
    </submittedName>
</protein>
<evidence type="ECO:0000256" key="5">
    <source>
        <dbReference type="ARBA" id="ARBA00022989"/>
    </source>
</evidence>
<evidence type="ECO:0000256" key="7">
    <source>
        <dbReference type="ARBA" id="ARBA00023136"/>
    </source>
</evidence>
<keyword evidence="13" id="KW-1185">Reference proteome</keyword>
<evidence type="ECO:0000256" key="10">
    <source>
        <dbReference type="SAM" id="Phobius"/>
    </source>
</evidence>
<dbReference type="InterPro" id="IPR012932">
    <property type="entry name" value="VKOR"/>
</dbReference>
<keyword evidence="6" id="KW-0560">Oxidoreductase</keyword>
<organism evidence="12 13">
    <name type="scientific">Umezawaea endophytica</name>
    <dbReference type="NCBI Taxonomy" id="1654476"/>
    <lineage>
        <taxon>Bacteria</taxon>
        <taxon>Bacillati</taxon>
        <taxon>Actinomycetota</taxon>
        <taxon>Actinomycetes</taxon>
        <taxon>Pseudonocardiales</taxon>
        <taxon>Pseudonocardiaceae</taxon>
        <taxon>Umezawaea</taxon>
    </lineage>
</organism>
<sequence>MLKTSRVPLASLLLALAGLAVSIYLTVAHYSTTDLLVCAENSLVDCASVTSSDQSRLFGIPVADLGTAFYAFLTLLCLPQAWRSRNPWIGWARLGSVGVGVLMVVYLIAAEVFLIGKICLWCTVVHVITLALAALLVTAELRTSNV</sequence>
<dbReference type="Gene3D" id="1.20.1440.130">
    <property type="entry name" value="VKOR domain"/>
    <property type="match status" value="1"/>
</dbReference>
<evidence type="ECO:0000313" key="12">
    <source>
        <dbReference type="EMBL" id="MCS7480170.1"/>
    </source>
</evidence>
<dbReference type="InterPro" id="IPR038354">
    <property type="entry name" value="VKOR_sf"/>
</dbReference>
<keyword evidence="8" id="KW-1015">Disulfide bond</keyword>
<dbReference type="RefSeq" id="WP_259625662.1">
    <property type="nucleotide sequence ID" value="NZ_JANYMP010000012.1"/>
</dbReference>
<comment type="similarity">
    <text evidence="2">Belongs to the VKOR family.</text>
</comment>
<evidence type="ECO:0000256" key="9">
    <source>
        <dbReference type="ARBA" id="ARBA00023284"/>
    </source>
</evidence>
<keyword evidence="3 10" id="KW-0812">Transmembrane</keyword>